<dbReference type="SUPFAM" id="SSF160631">
    <property type="entry name" value="SMI1/KNR4-like"/>
    <property type="match status" value="1"/>
</dbReference>
<feature type="domain" description="Knr4/Smi1-like" evidence="1">
    <location>
        <begin position="30"/>
        <end position="152"/>
    </location>
</feature>
<accession>A0A437QK25</accession>
<dbReference type="InterPro" id="IPR018958">
    <property type="entry name" value="Knr4/Smi1-like_dom"/>
</dbReference>
<evidence type="ECO:0000313" key="2">
    <source>
        <dbReference type="EMBL" id="RVU34867.1"/>
    </source>
</evidence>
<dbReference type="RefSeq" id="WP_127767097.1">
    <property type="nucleotide sequence ID" value="NZ_SADE01000003.1"/>
</dbReference>
<dbReference type="Pfam" id="PF09346">
    <property type="entry name" value="SMI1_KNR4"/>
    <property type="match status" value="1"/>
</dbReference>
<reference evidence="3" key="1">
    <citation type="submission" date="2019-01" db="EMBL/GenBank/DDBJ databases">
        <title>Gri0909 isolated from a small marine red alga.</title>
        <authorList>
            <person name="Kim J."/>
            <person name="Jeong S.E."/>
            <person name="Jeon C.O."/>
        </authorList>
    </citation>
    <scope>NUCLEOTIDE SEQUENCE [LARGE SCALE GENOMIC DNA]</scope>
    <source>
        <strain evidence="3">Gri0909</strain>
    </source>
</reference>
<dbReference type="Gene3D" id="3.40.1580.10">
    <property type="entry name" value="SMI1/KNR4-like"/>
    <property type="match status" value="1"/>
</dbReference>
<dbReference type="SMART" id="SM00860">
    <property type="entry name" value="SMI1_KNR4"/>
    <property type="match status" value="1"/>
</dbReference>
<sequence>MQKNISEHLNNMLLHLHNWNFPVCKLLNDPIDKDEISKMFQKIGLSPPEELIDLYQWRNGTDVKLGTVLDNIHIIPGYYFLSLEDAITCFLSFKDDDRWKPYWFPIFSNGGGDFYALDFSKANGRHAPVIGFLLGEPNQDTEYLSLASMLQTFSECYDKGIVFITAEGYLEMDDEAQADIAQRYNPGLDFWTS</sequence>
<comment type="caution">
    <text evidence="2">The sequence shown here is derived from an EMBL/GenBank/DDBJ whole genome shotgun (WGS) entry which is preliminary data.</text>
</comment>
<gene>
    <name evidence="2" type="ORF">EOI86_18685</name>
</gene>
<evidence type="ECO:0000259" key="1">
    <source>
        <dbReference type="SMART" id="SM00860"/>
    </source>
</evidence>
<dbReference type="InterPro" id="IPR037883">
    <property type="entry name" value="Knr4/Smi1-like_sf"/>
</dbReference>
<dbReference type="AlphaFoldDB" id="A0A437QK25"/>
<keyword evidence="3" id="KW-1185">Reference proteome</keyword>
<organism evidence="2 3">
    <name type="scientific">Hwanghaeella grinnelliae</name>
    <dbReference type="NCBI Taxonomy" id="2500179"/>
    <lineage>
        <taxon>Bacteria</taxon>
        <taxon>Pseudomonadati</taxon>
        <taxon>Pseudomonadota</taxon>
        <taxon>Alphaproteobacteria</taxon>
        <taxon>Rhodospirillales</taxon>
        <taxon>Rhodospirillaceae</taxon>
        <taxon>Hwanghaeella</taxon>
    </lineage>
</organism>
<dbReference type="Proteomes" id="UP000287447">
    <property type="component" value="Unassembled WGS sequence"/>
</dbReference>
<name>A0A437QK25_9PROT</name>
<dbReference type="OrthoDB" id="8452208at2"/>
<proteinExistence type="predicted"/>
<protein>
    <submittedName>
        <fullName evidence="2">SMI1/KNR4 family protein</fullName>
    </submittedName>
</protein>
<evidence type="ECO:0000313" key="3">
    <source>
        <dbReference type="Proteomes" id="UP000287447"/>
    </source>
</evidence>
<dbReference type="EMBL" id="SADE01000003">
    <property type="protein sequence ID" value="RVU34867.1"/>
    <property type="molecule type" value="Genomic_DNA"/>
</dbReference>